<dbReference type="InterPro" id="IPR016040">
    <property type="entry name" value="NAD(P)-bd_dom"/>
</dbReference>
<name>A0A1C0Z4C2_9BACL</name>
<dbReference type="Proteomes" id="UP000093482">
    <property type="component" value="Unassembled WGS sequence"/>
</dbReference>
<dbReference type="Pfam" id="PF13460">
    <property type="entry name" value="NAD_binding_10"/>
    <property type="match status" value="1"/>
</dbReference>
<dbReference type="CDD" id="cd05250">
    <property type="entry name" value="CC3_like_SDR_a"/>
    <property type="match status" value="1"/>
</dbReference>
<gene>
    <name evidence="2" type="ORF">A6K76_04295</name>
</gene>
<reference evidence="2 3" key="1">
    <citation type="submission" date="2016-07" db="EMBL/GenBank/DDBJ databases">
        <title>Caryophanon latum genome sequencing.</title>
        <authorList>
            <person name="Verma A."/>
            <person name="Pal Y."/>
            <person name="Krishnamurthi S."/>
        </authorList>
    </citation>
    <scope>NUCLEOTIDE SEQUENCE [LARGE SCALE GENOMIC DNA]</scope>
    <source>
        <strain evidence="2 3">DSM 14151</strain>
    </source>
</reference>
<dbReference type="InterPro" id="IPR036291">
    <property type="entry name" value="NAD(P)-bd_dom_sf"/>
</dbReference>
<dbReference type="RefSeq" id="WP_066461338.1">
    <property type="nucleotide sequence ID" value="NZ_MATO01000003.1"/>
</dbReference>
<comment type="caution">
    <text evidence="2">The sequence shown here is derived from an EMBL/GenBank/DDBJ whole genome shotgun (WGS) entry which is preliminary data.</text>
</comment>
<accession>A0A1C0Z4C2</accession>
<organism evidence="2 3">
    <name type="scientific">Caryophanon latum</name>
    <dbReference type="NCBI Taxonomy" id="33977"/>
    <lineage>
        <taxon>Bacteria</taxon>
        <taxon>Bacillati</taxon>
        <taxon>Bacillota</taxon>
        <taxon>Bacilli</taxon>
        <taxon>Bacillales</taxon>
        <taxon>Caryophanaceae</taxon>
        <taxon>Caryophanon</taxon>
    </lineage>
</organism>
<evidence type="ECO:0000313" key="2">
    <source>
        <dbReference type="EMBL" id="OCS94297.1"/>
    </source>
</evidence>
<evidence type="ECO:0000259" key="1">
    <source>
        <dbReference type="Pfam" id="PF13460"/>
    </source>
</evidence>
<dbReference type="PANTHER" id="PTHR14097">
    <property type="entry name" value="OXIDOREDUCTASE HTATIP2"/>
    <property type="match status" value="1"/>
</dbReference>
<proteinExistence type="predicted"/>
<dbReference type="EMBL" id="MATO01000003">
    <property type="protein sequence ID" value="OCS94297.1"/>
    <property type="molecule type" value="Genomic_DNA"/>
</dbReference>
<evidence type="ECO:0000313" key="3">
    <source>
        <dbReference type="Proteomes" id="UP000093482"/>
    </source>
</evidence>
<dbReference type="AlphaFoldDB" id="A0A1C0Z4C2"/>
<dbReference type="OrthoDB" id="9798632at2"/>
<dbReference type="Gene3D" id="3.40.50.720">
    <property type="entry name" value="NAD(P)-binding Rossmann-like Domain"/>
    <property type="match status" value="1"/>
</dbReference>
<dbReference type="SUPFAM" id="SSF51735">
    <property type="entry name" value="NAD(P)-binding Rossmann-fold domains"/>
    <property type="match status" value="1"/>
</dbReference>
<keyword evidence="3" id="KW-1185">Reference proteome</keyword>
<dbReference type="PANTHER" id="PTHR14097:SF7">
    <property type="entry name" value="OXIDOREDUCTASE HTATIP2"/>
    <property type="match status" value="1"/>
</dbReference>
<sequence length="273" mass="30848">MKMRAAIVVGATGLTGRTLIEQLCESEEYVAVIAIARRKLTFEHPKLEVRVKSFDELEEDDLPPANDLFCCLGTTRKKAGSKEAFEQVDFEYPLRIASLAKKKGIPHFVVISAMGAKESSPFYYSRVKGKLEKELIDLQLDRLTIVRPSLITGDRDEFRLGERVGAGTLAVTNPLLAGPLKKYRSIEASQLALAMICIALYERPQKVGIYESNRLLTIMPPALEEEEEIEFNWSKLEEKRLEEENGTPIDEEVVFDRTKFHIVTDDDDSHSKD</sequence>
<feature type="domain" description="NAD(P)-binding" evidence="1">
    <location>
        <begin position="10"/>
        <end position="155"/>
    </location>
</feature>
<protein>
    <submittedName>
        <fullName evidence="2">Oxidoreductase</fullName>
    </submittedName>
</protein>